<reference evidence="3" key="2">
    <citation type="submission" date="2015-01" db="EMBL/GenBank/DDBJ databases">
        <title>Evolutionary Origins and Diversification of the Mycorrhizal Mutualists.</title>
        <authorList>
            <consortium name="DOE Joint Genome Institute"/>
            <consortium name="Mycorrhizal Genomics Consortium"/>
            <person name="Kohler A."/>
            <person name="Kuo A."/>
            <person name="Nagy L.G."/>
            <person name="Floudas D."/>
            <person name="Copeland A."/>
            <person name="Barry K.W."/>
            <person name="Cichocki N."/>
            <person name="Veneault-Fourrey C."/>
            <person name="LaButti K."/>
            <person name="Lindquist E.A."/>
            <person name="Lipzen A."/>
            <person name="Lundell T."/>
            <person name="Morin E."/>
            <person name="Murat C."/>
            <person name="Riley R."/>
            <person name="Ohm R."/>
            <person name="Sun H."/>
            <person name="Tunlid A."/>
            <person name="Henrissat B."/>
            <person name="Grigoriev I.V."/>
            <person name="Hibbett D.S."/>
            <person name="Martin F."/>
        </authorList>
    </citation>
    <scope>NUCLEOTIDE SEQUENCE [LARGE SCALE GENOMIC DNA]</scope>
    <source>
        <strain evidence="3">Zn</strain>
    </source>
</reference>
<evidence type="ECO:0000256" key="1">
    <source>
        <dbReference type="SAM" id="Phobius"/>
    </source>
</evidence>
<dbReference type="Proteomes" id="UP000054321">
    <property type="component" value="Unassembled WGS sequence"/>
</dbReference>
<keyword evidence="3" id="KW-1185">Reference proteome</keyword>
<keyword evidence="1" id="KW-0812">Transmembrane</keyword>
<keyword evidence="1" id="KW-1133">Transmembrane helix</keyword>
<organism evidence="2 3">
    <name type="scientific">Oidiodendron maius (strain Zn)</name>
    <dbReference type="NCBI Taxonomy" id="913774"/>
    <lineage>
        <taxon>Eukaryota</taxon>
        <taxon>Fungi</taxon>
        <taxon>Dikarya</taxon>
        <taxon>Ascomycota</taxon>
        <taxon>Pezizomycotina</taxon>
        <taxon>Leotiomycetes</taxon>
        <taxon>Leotiomycetes incertae sedis</taxon>
        <taxon>Myxotrichaceae</taxon>
        <taxon>Oidiodendron</taxon>
    </lineage>
</organism>
<dbReference type="InterPro" id="IPR025363">
    <property type="entry name" value="DUF4267"/>
</dbReference>
<sequence length="132" mass="14158">MASALGFPLPLTPTILGSSFVGLGLYRLFSPREAYRLFGLPLPPSSIPGSEPSPFIYANGGRDLTIGLAYFLFAGQRNHEAIRALTLTCIVAANVDAYVTWRYGGTEFGGWYGKWAGHSIGSIGLGLVVWFA</sequence>
<evidence type="ECO:0000313" key="3">
    <source>
        <dbReference type="Proteomes" id="UP000054321"/>
    </source>
</evidence>
<keyword evidence="1" id="KW-0472">Membrane</keyword>
<proteinExistence type="predicted"/>
<dbReference type="OrthoDB" id="4354846at2759"/>
<evidence type="ECO:0000313" key="2">
    <source>
        <dbReference type="EMBL" id="KIN09028.1"/>
    </source>
</evidence>
<reference evidence="2 3" key="1">
    <citation type="submission" date="2014-04" db="EMBL/GenBank/DDBJ databases">
        <authorList>
            <consortium name="DOE Joint Genome Institute"/>
            <person name="Kuo A."/>
            <person name="Martino E."/>
            <person name="Perotto S."/>
            <person name="Kohler A."/>
            <person name="Nagy L.G."/>
            <person name="Floudas D."/>
            <person name="Copeland A."/>
            <person name="Barry K.W."/>
            <person name="Cichocki N."/>
            <person name="Veneault-Fourrey C."/>
            <person name="LaButti K."/>
            <person name="Lindquist E.A."/>
            <person name="Lipzen A."/>
            <person name="Lundell T."/>
            <person name="Morin E."/>
            <person name="Murat C."/>
            <person name="Sun H."/>
            <person name="Tunlid A."/>
            <person name="Henrissat B."/>
            <person name="Grigoriev I.V."/>
            <person name="Hibbett D.S."/>
            <person name="Martin F."/>
            <person name="Nordberg H.P."/>
            <person name="Cantor M.N."/>
            <person name="Hua S.X."/>
        </authorList>
    </citation>
    <scope>NUCLEOTIDE SEQUENCE [LARGE SCALE GENOMIC DNA]</scope>
    <source>
        <strain evidence="2 3">Zn</strain>
    </source>
</reference>
<dbReference type="AlphaFoldDB" id="A0A0C3E3T1"/>
<feature type="transmembrane region" description="Helical" evidence="1">
    <location>
        <begin position="6"/>
        <end position="26"/>
    </location>
</feature>
<gene>
    <name evidence="2" type="ORF">OIDMADRAFT_16805</name>
</gene>
<dbReference type="Pfam" id="PF14087">
    <property type="entry name" value="DUF4267"/>
    <property type="match status" value="1"/>
</dbReference>
<dbReference type="InParanoid" id="A0A0C3E3T1"/>
<protein>
    <submittedName>
        <fullName evidence="2">Uncharacterized protein</fullName>
    </submittedName>
</protein>
<name>A0A0C3E3T1_OIDMZ</name>
<dbReference type="EMBL" id="KN832870">
    <property type="protein sequence ID" value="KIN09028.1"/>
    <property type="molecule type" value="Genomic_DNA"/>
</dbReference>
<accession>A0A0C3E3T1</accession>
<dbReference type="HOGENOM" id="CLU_158122_0_0_1"/>